<dbReference type="Proteomes" id="UP000265515">
    <property type="component" value="Unassembled WGS sequence"/>
</dbReference>
<sequence>MVDNGSSVAEDTTRSGKRGRPEVFESADRGRFPTTVEGRQRKAAPFRRREGRQAAEGTVGGVFHDADRCQPKMSIHGPRGTAMDQPRRKLSSRELPSTLRFFRTLDLQGFVLFPEDRWNDDFLGDFTRPRSAWDEDMALAQEAIARDLRAAERARQKEQEKRAAVKKELVEAWQTEIQATEEMKQKMRQAQNCALSEEARKQYEARILALREQRIQRQQELAEDLKNQMQEADNRKKAEKEVKDGLSFQAMTFLI</sequence>
<proteinExistence type="predicted"/>
<dbReference type="AlphaFoldDB" id="A0A388L2N9"/>
<accession>A0A388L2N9</accession>
<feature type="compositionally biased region" description="Polar residues" evidence="2">
    <location>
        <begin position="1"/>
        <end position="10"/>
    </location>
</feature>
<evidence type="ECO:0000313" key="4">
    <source>
        <dbReference type="Proteomes" id="UP000265515"/>
    </source>
</evidence>
<evidence type="ECO:0000256" key="2">
    <source>
        <dbReference type="SAM" id="MobiDB-lite"/>
    </source>
</evidence>
<comment type="caution">
    <text evidence="3">The sequence shown here is derived from an EMBL/GenBank/DDBJ whole genome shotgun (WGS) entry which is preliminary data.</text>
</comment>
<protein>
    <submittedName>
        <fullName evidence="3">Uncharacterized protein</fullName>
    </submittedName>
</protein>
<feature type="compositionally biased region" description="Basic and acidic residues" evidence="2">
    <location>
        <begin position="11"/>
        <end position="31"/>
    </location>
</feature>
<evidence type="ECO:0000313" key="3">
    <source>
        <dbReference type="EMBL" id="GBG76580.1"/>
    </source>
</evidence>
<feature type="coiled-coil region" evidence="1">
    <location>
        <begin position="141"/>
        <end position="242"/>
    </location>
</feature>
<dbReference type="Gramene" id="GBG76580">
    <property type="protein sequence ID" value="GBG76580"/>
    <property type="gene ID" value="CBR_g22460"/>
</dbReference>
<gene>
    <name evidence="3" type="ORF">CBR_g22460</name>
</gene>
<keyword evidence="4" id="KW-1185">Reference proteome</keyword>
<dbReference type="EMBL" id="BFEA01000248">
    <property type="protein sequence ID" value="GBG76580.1"/>
    <property type="molecule type" value="Genomic_DNA"/>
</dbReference>
<keyword evidence="1" id="KW-0175">Coiled coil</keyword>
<name>A0A388L2N9_CHABU</name>
<reference evidence="3 4" key="1">
    <citation type="journal article" date="2018" name="Cell">
        <title>The Chara Genome: Secondary Complexity and Implications for Plant Terrestrialization.</title>
        <authorList>
            <person name="Nishiyama T."/>
            <person name="Sakayama H."/>
            <person name="Vries J.D."/>
            <person name="Buschmann H."/>
            <person name="Saint-Marcoux D."/>
            <person name="Ullrich K.K."/>
            <person name="Haas F.B."/>
            <person name="Vanderstraeten L."/>
            <person name="Becker D."/>
            <person name="Lang D."/>
            <person name="Vosolsobe S."/>
            <person name="Rombauts S."/>
            <person name="Wilhelmsson P.K.I."/>
            <person name="Janitza P."/>
            <person name="Kern R."/>
            <person name="Heyl A."/>
            <person name="Rumpler F."/>
            <person name="Villalobos L.I.A.C."/>
            <person name="Clay J.M."/>
            <person name="Skokan R."/>
            <person name="Toyoda A."/>
            <person name="Suzuki Y."/>
            <person name="Kagoshima H."/>
            <person name="Schijlen E."/>
            <person name="Tajeshwar N."/>
            <person name="Catarino B."/>
            <person name="Hetherington A.J."/>
            <person name="Saltykova A."/>
            <person name="Bonnot C."/>
            <person name="Breuninger H."/>
            <person name="Symeonidi A."/>
            <person name="Radhakrishnan G.V."/>
            <person name="Van Nieuwerburgh F."/>
            <person name="Deforce D."/>
            <person name="Chang C."/>
            <person name="Karol K.G."/>
            <person name="Hedrich R."/>
            <person name="Ulvskov P."/>
            <person name="Glockner G."/>
            <person name="Delwiche C.F."/>
            <person name="Petrasek J."/>
            <person name="Van de Peer Y."/>
            <person name="Friml J."/>
            <person name="Beilby M."/>
            <person name="Dolan L."/>
            <person name="Kohara Y."/>
            <person name="Sugano S."/>
            <person name="Fujiyama A."/>
            <person name="Delaux P.-M."/>
            <person name="Quint M."/>
            <person name="TheiBen G."/>
            <person name="Hagemann M."/>
            <person name="Harholt J."/>
            <person name="Dunand C."/>
            <person name="Zachgo S."/>
            <person name="Langdale J."/>
            <person name="Maumus F."/>
            <person name="Straeten D.V.D."/>
            <person name="Gould S.B."/>
            <person name="Rensing S.A."/>
        </authorList>
    </citation>
    <scope>NUCLEOTIDE SEQUENCE [LARGE SCALE GENOMIC DNA]</scope>
    <source>
        <strain evidence="3 4">S276</strain>
    </source>
</reference>
<feature type="region of interest" description="Disordered" evidence="2">
    <location>
        <begin position="1"/>
        <end position="58"/>
    </location>
</feature>
<organism evidence="3 4">
    <name type="scientific">Chara braunii</name>
    <name type="common">Braun's stonewort</name>
    <dbReference type="NCBI Taxonomy" id="69332"/>
    <lineage>
        <taxon>Eukaryota</taxon>
        <taxon>Viridiplantae</taxon>
        <taxon>Streptophyta</taxon>
        <taxon>Charophyceae</taxon>
        <taxon>Charales</taxon>
        <taxon>Characeae</taxon>
        <taxon>Chara</taxon>
    </lineage>
</organism>
<evidence type="ECO:0000256" key="1">
    <source>
        <dbReference type="SAM" id="Coils"/>
    </source>
</evidence>